<dbReference type="InterPro" id="IPR038056">
    <property type="entry name" value="YjbR-like_sf"/>
</dbReference>
<protein>
    <submittedName>
        <fullName evidence="1">MmcQ/YjbR family DNA-binding protein</fullName>
    </submittedName>
</protein>
<dbReference type="InterPro" id="IPR058532">
    <property type="entry name" value="YjbR/MT2646/Rv2570-like"/>
</dbReference>
<dbReference type="PANTHER" id="PTHR35145:SF1">
    <property type="entry name" value="CYTOPLASMIC PROTEIN"/>
    <property type="match status" value="1"/>
</dbReference>
<organism evidence="1 2">
    <name type="scientific">Apibacter muscae</name>
    <dbReference type="NCBI Taxonomy" id="2509004"/>
    <lineage>
        <taxon>Bacteria</taxon>
        <taxon>Pseudomonadati</taxon>
        <taxon>Bacteroidota</taxon>
        <taxon>Flavobacteriia</taxon>
        <taxon>Flavobacteriales</taxon>
        <taxon>Weeksellaceae</taxon>
        <taxon>Apibacter</taxon>
    </lineage>
</organism>
<dbReference type="Pfam" id="PF04237">
    <property type="entry name" value="YjbR"/>
    <property type="match status" value="1"/>
</dbReference>
<evidence type="ECO:0000313" key="1">
    <source>
        <dbReference type="EMBL" id="TWP28669.1"/>
    </source>
</evidence>
<proteinExistence type="predicted"/>
<dbReference type="OrthoDB" id="9789813at2"/>
<dbReference type="SUPFAM" id="SSF142906">
    <property type="entry name" value="YjbR-like"/>
    <property type="match status" value="1"/>
</dbReference>
<dbReference type="Gene3D" id="3.90.1150.30">
    <property type="match status" value="1"/>
</dbReference>
<dbReference type="EMBL" id="SELH01000017">
    <property type="protein sequence ID" value="TWP28669.1"/>
    <property type="molecule type" value="Genomic_DNA"/>
</dbReference>
<sequence>MNIEDFRDYCLSIKGATESFPFDENTLVFKVMGKMFAYGSISPKDGKLSFSMKCDPDKSIDLREKYIGITKGKHTTSNLWNAVYLESDVPNLLIKELVQHSVDEIIKKLPKVKQTEYNNLNNE</sequence>
<accession>A0A563DF15</accession>
<dbReference type="RefSeq" id="WP_146262090.1">
    <property type="nucleotide sequence ID" value="NZ_SELG01000032.1"/>
</dbReference>
<dbReference type="GO" id="GO:0003677">
    <property type="term" value="F:DNA binding"/>
    <property type="evidence" value="ECO:0007669"/>
    <property type="project" value="UniProtKB-KW"/>
</dbReference>
<comment type="caution">
    <text evidence="1">The sequence shown here is derived from an EMBL/GenBank/DDBJ whole genome shotgun (WGS) entry which is preliminary data.</text>
</comment>
<gene>
    <name evidence="1" type="ORF">ETU09_04955</name>
</gene>
<reference evidence="1 2" key="1">
    <citation type="submission" date="2019-02" db="EMBL/GenBank/DDBJ databases">
        <title>Apibacter muscae sp. nov.: a novel member of the house fly microbiota.</title>
        <authorList>
            <person name="Park R."/>
        </authorList>
    </citation>
    <scope>NUCLEOTIDE SEQUENCE [LARGE SCALE GENOMIC DNA]</scope>
    <source>
        <strain evidence="1 2">AL1</strain>
    </source>
</reference>
<name>A0A563DF15_9FLAO</name>
<keyword evidence="2" id="KW-1185">Reference proteome</keyword>
<evidence type="ECO:0000313" key="2">
    <source>
        <dbReference type="Proteomes" id="UP000319499"/>
    </source>
</evidence>
<dbReference type="PANTHER" id="PTHR35145">
    <property type="entry name" value="CYTOPLASMIC PROTEIN-RELATED"/>
    <property type="match status" value="1"/>
</dbReference>
<keyword evidence="1" id="KW-0238">DNA-binding</keyword>
<dbReference type="Proteomes" id="UP000319499">
    <property type="component" value="Unassembled WGS sequence"/>
</dbReference>
<dbReference type="AlphaFoldDB" id="A0A563DF15"/>
<dbReference type="InterPro" id="IPR007351">
    <property type="entry name" value="YjbR"/>
</dbReference>